<dbReference type="AlphaFoldDB" id="A0AA39YHC3"/>
<evidence type="ECO:0000256" key="4">
    <source>
        <dbReference type="ARBA" id="ARBA00018350"/>
    </source>
</evidence>
<feature type="compositionally biased region" description="Basic residues" evidence="10">
    <location>
        <begin position="609"/>
        <end position="618"/>
    </location>
</feature>
<dbReference type="PANTHER" id="PTHR14094:SF9">
    <property type="entry name" value="SIGNAL RECOGNITION PARTICLE SUBUNIT SRP72"/>
    <property type="match status" value="1"/>
</dbReference>
<dbReference type="InterPro" id="IPR011990">
    <property type="entry name" value="TPR-like_helical_dom_sf"/>
</dbReference>
<comment type="caution">
    <text evidence="12">The sequence shown here is derived from an EMBL/GenBank/DDBJ whole genome shotgun (WGS) entry which is preliminary data.</text>
</comment>
<evidence type="ECO:0000256" key="9">
    <source>
        <dbReference type="PIRNR" id="PIRNR038922"/>
    </source>
</evidence>
<comment type="similarity">
    <text evidence="3 9">Belongs to the SRP72 family.</text>
</comment>
<evidence type="ECO:0000256" key="6">
    <source>
        <dbReference type="ARBA" id="ARBA00022824"/>
    </source>
</evidence>
<keyword evidence="5 9" id="KW-0963">Cytoplasm</keyword>
<evidence type="ECO:0000259" key="11">
    <source>
        <dbReference type="Pfam" id="PF08492"/>
    </source>
</evidence>
<keyword evidence="13" id="KW-1185">Reference proteome</keyword>
<dbReference type="Pfam" id="PF17004">
    <property type="entry name" value="SRP_TPR_like"/>
    <property type="match status" value="1"/>
</dbReference>
<evidence type="ECO:0000256" key="8">
    <source>
        <dbReference type="ARBA" id="ARBA00023274"/>
    </source>
</evidence>
<dbReference type="InterPro" id="IPR026270">
    <property type="entry name" value="SRP72"/>
</dbReference>
<keyword evidence="6" id="KW-0256">Endoplasmic reticulum</keyword>
<keyword evidence="7 9" id="KW-0733">Signal recognition particle</keyword>
<dbReference type="FunFam" id="1.25.40.10:FF:000512">
    <property type="entry name" value="Signal recognition particle subunit SRP72"/>
    <property type="match status" value="1"/>
</dbReference>
<evidence type="ECO:0000256" key="10">
    <source>
        <dbReference type="SAM" id="MobiDB-lite"/>
    </source>
</evidence>
<feature type="domain" description="Signal recognition particle SRP72 subunit RNA-binding" evidence="11">
    <location>
        <begin position="567"/>
        <end position="611"/>
    </location>
</feature>
<evidence type="ECO:0000256" key="3">
    <source>
        <dbReference type="ARBA" id="ARBA00007676"/>
    </source>
</evidence>
<gene>
    <name evidence="12" type="ORF">B0T16DRAFT_321588</name>
</gene>
<feature type="compositionally biased region" description="Basic and acidic residues" evidence="10">
    <location>
        <begin position="590"/>
        <end position="608"/>
    </location>
</feature>
<feature type="region of interest" description="Disordered" evidence="10">
    <location>
        <begin position="554"/>
        <end position="665"/>
    </location>
</feature>
<dbReference type="GO" id="GO:0006614">
    <property type="term" value="P:SRP-dependent cotranslational protein targeting to membrane"/>
    <property type="evidence" value="ECO:0007669"/>
    <property type="project" value="UniProtKB-UniRule"/>
</dbReference>
<dbReference type="PIRSF" id="PIRSF038922">
    <property type="entry name" value="SRP72"/>
    <property type="match status" value="1"/>
</dbReference>
<dbReference type="InterPro" id="IPR013699">
    <property type="entry name" value="Signal_recog_part_SRP72_RNA-bd"/>
</dbReference>
<comment type="function">
    <text evidence="9">Component of the signal recognition particle (SRP) complex, a ribonucleoprotein complex that mediates the cotranslational targeting of secretory and membrane proteins to the endoplasmic reticulum (ER).</text>
</comment>
<dbReference type="EMBL" id="JAULSV010000002">
    <property type="protein sequence ID" value="KAK0651955.1"/>
    <property type="molecule type" value="Genomic_DNA"/>
</dbReference>
<evidence type="ECO:0000256" key="1">
    <source>
        <dbReference type="ARBA" id="ARBA00004240"/>
    </source>
</evidence>
<evidence type="ECO:0000313" key="12">
    <source>
        <dbReference type="EMBL" id="KAK0651955.1"/>
    </source>
</evidence>
<reference evidence="12" key="1">
    <citation type="submission" date="2023-06" db="EMBL/GenBank/DDBJ databases">
        <title>Genome-scale phylogeny and comparative genomics of the fungal order Sordariales.</title>
        <authorList>
            <consortium name="Lawrence Berkeley National Laboratory"/>
            <person name="Hensen N."/>
            <person name="Bonometti L."/>
            <person name="Westerberg I."/>
            <person name="Brannstrom I.O."/>
            <person name="Guillou S."/>
            <person name="Cros-Aarteil S."/>
            <person name="Calhoun S."/>
            <person name="Haridas S."/>
            <person name="Kuo A."/>
            <person name="Mondo S."/>
            <person name="Pangilinan J."/>
            <person name="Riley R."/>
            <person name="Labutti K."/>
            <person name="Andreopoulos B."/>
            <person name="Lipzen A."/>
            <person name="Chen C."/>
            <person name="Yanf M."/>
            <person name="Daum C."/>
            <person name="Ng V."/>
            <person name="Clum A."/>
            <person name="Steindorff A."/>
            <person name="Ohm R."/>
            <person name="Martin F."/>
            <person name="Silar P."/>
            <person name="Natvig D."/>
            <person name="Lalanne C."/>
            <person name="Gautier V."/>
            <person name="Ament-Velasquez S.L."/>
            <person name="Kruys A."/>
            <person name="Hutchinson M.I."/>
            <person name="Powell A.J."/>
            <person name="Barry K."/>
            <person name="Miller A.N."/>
            <person name="Grigoriev I.V."/>
            <person name="Debuchy R."/>
            <person name="Gladieux P."/>
            <person name="Thoren M.H."/>
            <person name="Johannesson H."/>
        </authorList>
    </citation>
    <scope>NUCLEOTIDE SEQUENCE</scope>
    <source>
        <strain evidence="12">SMH2532-1</strain>
    </source>
</reference>
<accession>A0AA39YHC3</accession>
<dbReference type="Gene3D" id="1.25.40.10">
    <property type="entry name" value="Tetratricopeptide repeat domain"/>
    <property type="match status" value="1"/>
</dbReference>
<dbReference type="GO" id="GO:0008312">
    <property type="term" value="F:7S RNA binding"/>
    <property type="evidence" value="ECO:0007669"/>
    <property type="project" value="InterPro"/>
</dbReference>
<dbReference type="PANTHER" id="PTHR14094">
    <property type="entry name" value="SIGNAL RECOGNITION PARTICLE 72"/>
    <property type="match status" value="1"/>
</dbReference>
<evidence type="ECO:0000313" key="13">
    <source>
        <dbReference type="Proteomes" id="UP001174936"/>
    </source>
</evidence>
<dbReference type="Proteomes" id="UP001174936">
    <property type="component" value="Unassembled WGS sequence"/>
</dbReference>
<comment type="subcellular location">
    <subcellularLocation>
        <location evidence="2 9">Cytoplasm</location>
    </subcellularLocation>
    <subcellularLocation>
        <location evidence="1">Endoplasmic reticulum</location>
    </subcellularLocation>
</comment>
<dbReference type="GO" id="GO:0005783">
    <property type="term" value="C:endoplasmic reticulum"/>
    <property type="evidence" value="ECO:0007669"/>
    <property type="project" value="UniProtKB-SubCell"/>
</dbReference>
<name>A0AA39YHC3_9PEZI</name>
<feature type="compositionally biased region" description="Basic residues" evidence="10">
    <location>
        <begin position="576"/>
        <end position="586"/>
    </location>
</feature>
<organism evidence="12 13">
    <name type="scientific">Cercophora newfieldiana</name>
    <dbReference type="NCBI Taxonomy" id="92897"/>
    <lineage>
        <taxon>Eukaryota</taxon>
        <taxon>Fungi</taxon>
        <taxon>Dikarya</taxon>
        <taxon>Ascomycota</taxon>
        <taxon>Pezizomycotina</taxon>
        <taxon>Sordariomycetes</taxon>
        <taxon>Sordariomycetidae</taxon>
        <taxon>Sordariales</taxon>
        <taxon>Lasiosphaeriaceae</taxon>
        <taxon>Cercophora</taxon>
    </lineage>
</organism>
<dbReference type="GO" id="GO:0043022">
    <property type="term" value="F:ribosome binding"/>
    <property type="evidence" value="ECO:0007669"/>
    <property type="project" value="TreeGrafter"/>
</dbReference>
<dbReference type="InterPro" id="IPR031545">
    <property type="entry name" value="SRP72_TPR-like"/>
</dbReference>
<dbReference type="Pfam" id="PF08492">
    <property type="entry name" value="SRP72"/>
    <property type="match status" value="1"/>
</dbReference>
<sequence length="665" mass="71260">MADPAIAALNSLLRRTTIEDHTEAFKLANSAIKTAKANSDDLITAQHTRVVALLKLDRFEDALRALSEGGDALQKQCVLEKSYALYKTGELDAAEELLQSAGAGRGMKHVAAQVAYRNEKFEKAAAIYRDLAGEEAGKEYGEENDLRINFSATNAQLEWQGKGGVVPDTQKQPGREDLEAFETSYNAACGCISRGDFAKAAMLLKRSRDLCEATEDLDDEEKKAELVPIIVQQAYVFTRLGKLDEATSLYKSLDLDNVSDGSTKLIAQANSLFLETGENPFLTQRIFESLPVASGNDKLFGYQSSTLRHDKFVIHLKAQKYPGVEEATTTILDEEAASPVAAATSDLGVLNAAAACQLQTGKEALRKILPLLESRPDDLGLLLTIIQLYIQLKSPGPALNLLEAFFKRLEAATTADHADVRFAPGLIALAVALYRQQGQQSAIRKELAKAAAHWQRRGSSQSAAAGGNTLIRGAGIELLRSVHPSDLAAAGDAFSYLVSTQTGDRTATAGLVASFATSDFAKVQPHLNSLPPVEKVIGGVDVDALIDAGVAVLPTAEPSPGKKRSLDETGAARQQPAKKARKRKLPKNYDPNKKPDPERWLPLRDRSSYKPKGKKGKKRAAEATQGGVVHEETLELAGGAGSVKVEKAPASGGGGGGKKKKKGKK</sequence>
<proteinExistence type="inferred from homology"/>
<dbReference type="GO" id="GO:0005786">
    <property type="term" value="C:signal recognition particle, endoplasmic reticulum targeting"/>
    <property type="evidence" value="ECO:0007669"/>
    <property type="project" value="UniProtKB-UniRule"/>
</dbReference>
<keyword evidence="8 9" id="KW-0687">Ribonucleoprotein</keyword>
<evidence type="ECO:0000256" key="2">
    <source>
        <dbReference type="ARBA" id="ARBA00004496"/>
    </source>
</evidence>
<protein>
    <recommendedName>
        <fullName evidence="4 9">Signal recognition particle subunit SRP72</fullName>
    </recommendedName>
</protein>
<evidence type="ECO:0000256" key="5">
    <source>
        <dbReference type="ARBA" id="ARBA00022490"/>
    </source>
</evidence>
<evidence type="ECO:0000256" key="7">
    <source>
        <dbReference type="ARBA" id="ARBA00023135"/>
    </source>
</evidence>